<comment type="caution">
    <text evidence="12">The sequence shown here is derived from an EMBL/GenBank/DDBJ whole genome shotgun (WGS) entry which is preliminary data.</text>
</comment>
<comment type="function">
    <text evidence="10">Necessary for normal cell division and for the maintenance of normal septation.</text>
</comment>
<dbReference type="InterPro" id="IPR006073">
    <property type="entry name" value="GTP-bd"/>
</dbReference>
<dbReference type="GO" id="GO:0046872">
    <property type="term" value="F:metal ion binding"/>
    <property type="evidence" value="ECO:0007669"/>
    <property type="project" value="UniProtKB-KW"/>
</dbReference>
<keyword evidence="5 10" id="KW-0547">Nucleotide-binding</keyword>
<keyword evidence="4" id="KW-0479">Metal-binding</keyword>
<dbReference type="Pfam" id="PF01926">
    <property type="entry name" value="MMR_HSR1"/>
    <property type="match status" value="1"/>
</dbReference>
<reference evidence="12 13" key="1">
    <citation type="submission" date="2014-03" db="EMBL/GenBank/DDBJ databases">
        <title>The draft genome sequence of Thalassospira mesophila JCM 18969.</title>
        <authorList>
            <person name="Lai Q."/>
            <person name="Shao Z."/>
        </authorList>
    </citation>
    <scope>NUCLEOTIDE SEQUENCE [LARGE SCALE GENOMIC DNA]</scope>
    <source>
        <strain evidence="12 13">JCM 18969</strain>
    </source>
</reference>
<evidence type="ECO:0000256" key="4">
    <source>
        <dbReference type="ARBA" id="ARBA00022723"/>
    </source>
</evidence>
<dbReference type="RefSeq" id="WP_085580477.1">
    <property type="nucleotide sequence ID" value="NZ_JFKA01000002.1"/>
</dbReference>
<keyword evidence="13" id="KW-1185">Reference proteome</keyword>
<keyword evidence="8 10" id="KW-0717">Septation</keyword>
<feature type="domain" description="EngB-type G" evidence="11">
    <location>
        <begin position="47"/>
        <end position="220"/>
    </location>
</feature>
<dbReference type="InterPro" id="IPR030393">
    <property type="entry name" value="G_ENGB_dom"/>
</dbReference>
<dbReference type="GO" id="GO:0005525">
    <property type="term" value="F:GTP binding"/>
    <property type="evidence" value="ECO:0007669"/>
    <property type="project" value="UniProtKB-UniRule"/>
</dbReference>
<dbReference type="GO" id="GO:0000917">
    <property type="term" value="P:division septum assembly"/>
    <property type="evidence" value="ECO:0007669"/>
    <property type="project" value="UniProtKB-KW"/>
</dbReference>
<dbReference type="GO" id="GO:0005829">
    <property type="term" value="C:cytosol"/>
    <property type="evidence" value="ECO:0007669"/>
    <property type="project" value="TreeGrafter"/>
</dbReference>
<dbReference type="HAMAP" id="MF_00321">
    <property type="entry name" value="GTPase_EngB"/>
    <property type="match status" value="1"/>
</dbReference>
<organism evidence="12 13">
    <name type="scientific">Thalassospira mesophila</name>
    <dbReference type="NCBI Taxonomy" id="1293891"/>
    <lineage>
        <taxon>Bacteria</taxon>
        <taxon>Pseudomonadati</taxon>
        <taxon>Pseudomonadota</taxon>
        <taxon>Alphaproteobacteria</taxon>
        <taxon>Rhodospirillales</taxon>
        <taxon>Thalassospiraceae</taxon>
        <taxon>Thalassospira</taxon>
    </lineage>
</organism>
<dbReference type="PANTHER" id="PTHR11649">
    <property type="entry name" value="MSS1/TRME-RELATED GTP-BINDING PROTEIN"/>
    <property type="match status" value="1"/>
</dbReference>
<evidence type="ECO:0000256" key="9">
    <source>
        <dbReference type="ARBA" id="ARBA00023306"/>
    </source>
</evidence>
<comment type="similarity">
    <text evidence="2 10">Belongs to the TRAFAC class TrmE-Era-EngA-EngB-Septin-like GTPase superfamily. EngB GTPase family.</text>
</comment>
<evidence type="ECO:0000313" key="13">
    <source>
        <dbReference type="Proteomes" id="UP000193391"/>
    </source>
</evidence>
<name>A0A1Y2L259_9PROT</name>
<keyword evidence="6" id="KW-0460">Magnesium</keyword>
<dbReference type="InterPro" id="IPR027417">
    <property type="entry name" value="P-loop_NTPase"/>
</dbReference>
<evidence type="ECO:0000256" key="1">
    <source>
        <dbReference type="ARBA" id="ARBA00001946"/>
    </source>
</evidence>
<dbReference type="PROSITE" id="PS51706">
    <property type="entry name" value="G_ENGB"/>
    <property type="match status" value="1"/>
</dbReference>
<comment type="cofactor">
    <cofactor evidence="1">
        <name>Mg(2+)</name>
        <dbReference type="ChEBI" id="CHEBI:18420"/>
    </cofactor>
</comment>
<evidence type="ECO:0000256" key="10">
    <source>
        <dbReference type="HAMAP-Rule" id="MF_00321"/>
    </source>
</evidence>
<dbReference type="NCBIfam" id="TIGR03598">
    <property type="entry name" value="GTPase_YsxC"/>
    <property type="match status" value="1"/>
</dbReference>
<protein>
    <recommendedName>
        <fullName evidence="10">Probable GTP-binding protein EngB</fullName>
    </recommendedName>
</protein>
<keyword evidence="3 10" id="KW-0132">Cell division</keyword>
<dbReference type="Gene3D" id="3.40.50.300">
    <property type="entry name" value="P-loop containing nucleotide triphosphate hydrolases"/>
    <property type="match status" value="1"/>
</dbReference>
<dbReference type="CDD" id="cd01876">
    <property type="entry name" value="YihA_EngB"/>
    <property type="match status" value="1"/>
</dbReference>
<evidence type="ECO:0000256" key="5">
    <source>
        <dbReference type="ARBA" id="ARBA00022741"/>
    </source>
</evidence>
<sequence length="220" mass="24500">MTAEKMPVLSPVPTYKTRQIEAGRMLFTRPITFMLGVATLEQLPTEDKVEICFAGRSNVGKSSLINALCSRKDLARTSNTPGRTQQLNFFDLDGAFNLVDLPGYGFAQAPKDVVRNWQGLIRFYLRGRVTLRRVFVLIDSRHGFMGADLEMMKMLDETGVSYQVVLTKADKLKKGQMDKRIAEVVTALKKHPAALNQIFATSSEKNTGIAELRAEVASLL</sequence>
<dbReference type="InterPro" id="IPR019987">
    <property type="entry name" value="GTP-bd_ribosome_bio_YsxC"/>
</dbReference>
<evidence type="ECO:0000313" key="12">
    <source>
        <dbReference type="EMBL" id="OSQ39566.1"/>
    </source>
</evidence>
<evidence type="ECO:0000256" key="3">
    <source>
        <dbReference type="ARBA" id="ARBA00022618"/>
    </source>
</evidence>
<dbReference type="AlphaFoldDB" id="A0A1Y2L259"/>
<keyword evidence="9 10" id="KW-0131">Cell cycle</keyword>
<evidence type="ECO:0000256" key="8">
    <source>
        <dbReference type="ARBA" id="ARBA00023210"/>
    </source>
</evidence>
<dbReference type="STRING" id="1293891.TMES_06005"/>
<evidence type="ECO:0000259" key="11">
    <source>
        <dbReference type="PROSITE" id="PS51706"/>
    </source>
</evidence>
<accession>A0A1Y2L259</accession>
<proteinExistence type="inferred from homology"/>
<dbReference type="SUPFAM" id="SSF52540">
    <property type="entry name" value="P-loop containing nucleoside triphosphate hydrolases"/>
    <property type="match status" value="1"/>
</dbReference>
<evidence type="ECO:0000256" key="6">
    <source>
        <dbReference type="ARBA" id="ARBA00022842"/>
    </source>
</evidence>
<dbReference type="EMBL" id="JFKA01000002">
    <property type="protein sequence ID" value="OSQ39566.1"/>
    <property type="molecule type" value="Genomic_DNA"/>
</dbReference>
<evidence type="ECO:0000256" key="2">
    <source>
        <dbReference type="ARBA" id="ARBA00009638"/>
    </source>
</evidence>
<dbReference type="Proteomes" id="UP000193391">
    <property type="component" value="Unassembled WGS sequence"/>
</dbReference>
<gene>
    <name evidence="10" type="primary">engB</name>
    <name evidence="12" type="ORF">TMES_06005</name>
</gene>
<dbReference type="PANTHER" id="PTHR11649:SF13">
    <property type="entry name" value="ENGB-TYPE G DOMAIN-CONTAINING PROTEIN"/>
    <property type="match status" value="1"/>
</dbReference>
<dbReference type="FunFam" id="3.40.50.300:FF:000098">
    <property type="entry name" value="Probable GTP-binding protein EngB"/>
    <property type="match status" value="1"/>
</dbReference>
<dbReference type="OrthoDB" id="9804921at2"/>
<keyword evidence="7 10" id="KW-0342">GTP-binding</keyword>
<evidence type="ECO:0000256" key="7">
    <source>
        <dbReference type="ARBA" id="ARBA00023134"/>
    </source>
</evidence>